<dbReference type="Pfam" id="PF01551">
    <property type="entry name" value="Peptidase_M23"/>
    <property type="match status" value="1"/>
</dbReference>
<dbReference type="SUPFAM" id="SSF51261">
    <property type="entry name" value="Duplicated hybrid motif"/>
    <property type="match status" value="1"/>
</dbReference>
<dbReference type="OrthoDB" id="9809488at2"/>
<feature type="compositionally biased region" description="Basic and acidic residues" evidence="2">
    <location>
        <begin position="110"/>
        <end position="139"/>
    </location>
</feature>
<feature type="domain" description="LysM" evidence="3">
    <location>
        <begin position="203"/>
        <end position="247"/>
    </location>
</feature>
<dbReference type="InterPro" id="IPR036779">
    <property type="entry name" value="LysM_dom_sf"/>
</dbReference>
<dbReference type="Proteomes" id="UP000185669">
    <property type="component" value="Unassembled WGS sequence"/>
</dbReference>
<dbReference type="EMBL" id="FTNC01000014">
    <property type="protein sequence ID" value="SIR12830.1"/>
    <property type="molecule type" value="Genomic_DNA"/>
</dbReference>
<feature type="compositionally biased region" description="Polar residues" evidence="2">
    <location>
        <begin position="97"/>
        <end position="109"/>
    </location>
</feature>
<proteinExistence type="predicted"/>
<gene>
    <name evidence="4" type="ORF">SAMN05421834_11429</name>
</gene>
<evidence type="ECO:0000313" key="5">
    <source>
        <dbReference type="Proteomes" id="UP000185669"/>
    </source>
</evidence>
<accession>A0A1N6YE39</accession>
<feature type="compositionally biased region" description="Polar residues" evidence="2">
    <location>
        <begin position="79"/>
        <end position="90"/>
    </location>
</feature>
<dbReference type="PROSITE" id="PS51782">
    <property type="entry name" value="LYSM"/>
    <property type="match status" value="2"/>
</dbReference>
<protein>
    <submittedName>
        <fullName evidence="4">Murein DD-endopeptidase MepM and murein hydrolase activator NlpD, contain LysM domain</fullName>
    </submittedName>
</protein>
<dbReference type="InterPro" id="IPR011055">
    <property type="entry name" value="Dup_hybrid_motif"/>
</dbReference>
<dbReference type="AlphaFoldDB" id="A0A1N6YE39"/>
<keyword evidence="4" id="KW-0378">Hydrolase</keyword>
<dbReference type="SUPFAM" id="SSF54106">
    <property type="entry name" value="LysM domain"/>
    <property type="match status" value="2"/>
</dbReference>
<sequence>MRRRERLTGFFIIFILLTFSAYSSSMNVGGRSGLADRQIGRTSQINAGQNSMRVLNNGKQKFNTAVSGTKEQLDKESDINSSQSLNTNSGRSDKSISLDQAADNVSQNFKNERKETKIVTEQREKNTVQNKKQDQQKTAFEKRYEPQLIDQVKVHKVKSGETLWDIAHEHGLNIDSLIGANNISNMNSIKPGQEFKILPVKGIIYRVSPGESVASIAGKFNIKTETIMRDNNLEDPSGLKIDQKLILRGAKPEFSYQDRLDQKFMYPINTRITSYYGPRWGRVHEGLDFAAPMGSPIRAVSSGRVVYSGWATGYGYVVIIEHQKGLRTLYAHNSKLLVRSGESVGKGEVISRSGNTGNSTGPHLHFEVQVNGRPENPLDYINR</sequence>
<dbReference type="RefSeq" id="WP_076545335.1">
    <property type="nucleotide sequence ID" value="NZ_FTNC01000014.1"/>
</dbReference>
<evidence type="ECO:0000259" key="3">
    <source>
        <dbReference type="PROSITE" id="PS51782"/>
    </source>
</evidence>
<dbReference type="InterPro" id="IPR016047">
    <property type="entry name" value="M23ase_b-sheet_dom"/>
</dbReference>
<reference evidence="5" key="1">
    <citation type="submission" date="2017-01" db="EMBL/GenBank/DDBJ databases">
        <authorList>
            <person name="Varghese N."/>
            <person name="Submissions S."/>
        </authorList>
    </citation>
    <scope>NUCLEOTIDE SEQUENCE [LARGE SCALE GENOMIC DNA]</scope>
    <source>
        <strain evidence="5">ATCC 700103</strain>
    </source>
</reference>
<dbReference type="InterPro" id="IPR050570">
    <property type="entry name" value="Cell_wall_metabolism_enzyme"/>
</dbReference>
<dbReference type="PANTHER" id="PTHR21666">
    <property type="entry name" value="PEPTIDASE-RELATED"/>
    <property type="match status" value="1"/>
</dbReference>
<dbReference type="InterPro" id="IPR018392">
    <property type="entry name" value="LysM"/>
</dbReference>
<keyword evidence="5" id="KW-1185">Reference proteome</keyword>
<dbReference type="GO" id="GO:0004222">
    <property type="term" value="F:metalloendopeptidase activity"/>
    <property type="evidence" value="ECO:0007669"/>
    <property type="project" value="TreeGrafter"/>
</dbReference>
<feature type="region of interest" description="Disordered" evidence="2">
    <location>
        <begin position="68"/>
        <end position="139"/>
    </location>
</feature>
<keyword evidence="1" id="KW-0732">Signal</keyword>
<dbReference type="Gene3D" id="2.70.70.10">
    <property type="entry name" value="Glucose Permease (Domain IIA)"/>
    <property type="match status" value="1"/>
</dbReference>
<evidence type="ECO:0000256" key="2">
    <source>
        <dbReference type="SAM" id="MobiDB-lite"/>
    </source>
</evidence>
<feature type="domain" description="LysM" evidence="3">
    <location>
        <begin position="153"/>
        <end position="197"/>
    </location>
</feature>
<dbReference type="STRING" id="56779.SAMN05421834_11429"/>
<evidence type="ECO:0000313" key="4">
    <source>
        <dbReference type="EMBL" id="SIR12830.1"/>
    </source>
</evidence>
<dbReference type="Pfam" id="PF01476">
    <property type="entry name" value="LysM"/>
    <property type="match status" value="2"/>
</dbReference>
<dbReference type="CDD" id="cd12797">
    <property type="entry name" value="M23_peptidase"/>
    <property type="match status" value="1"/>
</dbReference>
<dbReference type="PANTHER" id="PTHR21666:SF289">
    <property type="entry name" value="L-ALA--D-GLU ENDOPEPTIDASE"/>
    <property type="match status" value="1"/>
</dbReference>
<dbReference type="Gene3D" id="3.10.350.10">
    <property type="entry name" value="LysM domain"/>
    <property type="match status" value="2"/>
</dbReference>
<name>A0A1N6YE39_9FIRM</name>
<evidence type="ECO:0000256" key="1">
    <source>
        <dbReference type="ARBA" id="ARBA00022729"/>
    </source>
</evidence>
<organism evidence="4 5">
    <name type="scientific">Halanaerobium kushneri</name>
    <dbReference type="NCBI Taxonomy" id="56779"/>
    <lineage>
        <taxon>Bacteria</taxon>
        <taxon>Bacillati</taxon>
        <taxon>Bacillota</taxon>
        <taxon>Clostridia</taxon>
        <taxon>Halanaerobiales</taxon>
        <taxon>Halanaerobiaceae</taxon>
        <taxon>Halanaerobium</taxon>
    </lineage>
</organism>
<dbReference type="CDD" id="cd00118">
    <property type="entry name" value="LysM"/>
    <property type="match status" value="2"/>
</dbReference>
<dbReference type="SMART" id="SM00257">
    <property type="entry name" value="LysM"/>
    <property type="match status" value="2"/>
</dbReference>